<feature type="domain" description="CoA carboxyltransferase C-terminal" evidence="2">
    <location>
        <begin position="283"/>
        <end position="529"/>
    </location>
</feature>
<dbReference type="PROSITE" id="PS50980">
    <property type="entry name" value="COA_CT_NTER"/>
    <property type="match status" value="1"/>
</dbReference>
<accession>A0ABY9EC13</accession>
<dbReference type="InterPro" id="IPR029045">
    <property type="entry name" value="ClpP/crotonase-like_dom_sf"/>
</dbReference>
<name>A0ABY9EC13_9GAMM</name>
<dbReference type="SUPFAM" id="SSF52096">
    <property type="entry name" value="ClpP/crotonase"/>
    <property type="match status" value="2"/>
</dbReference>
<dbReference type="PANTHER" id="PTHR22855:SF46">
    <property type="entry name" value="METHYLCROTONOYL-COA CARBOXYLASE"/>
    <property type="match status" value="1"/>
</dbReference>
<dbReference type="PANTHER" id="PTHR22855">
    <property type="entry name" value="ACETYL, PROPIONYL, PYRUVATE, AND GLUTACONYL CARBOXYLASE-RELATED"/>
    <property type="match status" value="1"/>
</dbReference>
<evidence type="ECO:0000313" key="4">
    <source>
        <dbReference type="Proteomes" id="UP001321520"/>
    </source>
</evidence>
<dbReference type="EMBL" id="CP098023">
    <property type="protein sequence ID" value="WKD49049.1"/>
    <property type="molecule type" value="Genomic_DNA"/>
</dbReference>
<keyword evidence="4" id="KW-1185">Reference proteome</keyword>
<dbReference type="Proteomes" id="UP001321520">
    <property type="component" value="Chromosome"/>
</dbReference>
<dbReference type="Pfam" id="PF01039">
    <property type="entry name" value="Carboxyl_trans"/>
    <property type="match status" value="1"/>
</dbReference>
<proteinExistence type="predicted"/>
<dbReference type="PROSITE" id="PS50989">
    <property type="entry name" value="COA_CT_CTER"/>
    <property type="match status" value="1"/>
</dbReference>
<organism evidence="3 4">
    <name type="scientific">Microbulbifer spongiae</name>
    <dbReference type="NCBI Taxonomy" id="2944933"/>
    <lineage>
        <taxon>Bacteria</taxon>
        <taxon>Pseudomonadati</taxon>
        <taxon>Pseudomonadota</taxon>
        <taxon>Gammaproteobacteria</taxon>
        <taxon>Cellvibrionales</taxon>
        <taxon>Microbulbiferaceae</taxon>
        <taxon>Microbulbifer</taxon>
    </lineage>
</organism>
<sequence>MSTFKSQVKPLSERFLNNRVGMLKLVKQLRDLETRAIKASNKRRSIFEKRGQIPPHDRIAHLLDPGMPFLRLHTLSNYLFEDSNPETSIPGASVICGIGFIKGVRCMIWVDDSGIRAGSYTPTTVSTGLSIQSIARRQKLPLVHLVESAGANLMEFTVENWVEAGALFRNLAQLSAAGIPSLTVLHGPSTAGGAYMPGLSDFVVGVKENGLAALGGVALVHSATGEVAEERELGGSEMHANVSGLVEYLAENDAHGLSIARDIIGRLQWNKNLHLPHRFATKEPLLSSEELVGIVSINYKDPFDIREVITRIVDASEFDEFKPRYGCATICLHASIMGFSCGIIANNGPIDPCGATKAAQFFQLCDQTELPLIFLHNTTGYLVGTESERAGMIKHGAKMIQAVSNIRIPKISMIIGASFGAGNYGMCGAAYEPDFLFAWPNAATNVMGGEQAAKTMTQVAESIATRKGKKVDRSALVKQEKFITDYFIRQQDAFYTAGRNLVHSVIDPRDSRRVLGFALETCSEAVIRKCQANSYGVARF</sequence>
<dbReference type="InterPro" id="IPR045190">
    <property type="entry name" value="MCCB/AccD1-like"/>
</dbReference>
<dbReference type="InterPro" id="IPR011762">
    <property type="entry name" value="COA_CT_N"/>
</dbReference>
<reference evidence="3 4" key="1">
    <citation type="submission" date="2022-05" db="EMBL/GenBank/DDBJ databases">
        <title>Microbulbifer sp. nov., isolated from sponge.</title>
        <authorList>
            <person name="Gao L."/>
        </authorList>
    </citation>
    <scope>NUCLEOTIDE SEQUENCE [LARGE SCALE GENOMIC DNA]</scope>
    <source>
        <strain evidence="3 4">MI-G</strain>
    </source>
</reference>
<dbReference type="InterPro" id="IPR034733">
    <property type="entry name" value="AcCoA_carboxyl_beta"/>
</dbReference>
<evidence type="ECO:0000313" key="3">
    <source>
        <dbReference type="EMBL" id="WKD49049.1"/>
    </source>
</evidence>
<dbReference type="InterPro" id="IPR011763">
    <property type="entry name" value="COA_CT_C"/>
</dbReference>
<gene>
    <name evidence="3" type="ORF">M8T91_14260</name>
</gene>
<feature type="domain" description="CoA carboxyltransferase N-terminal" evidence="1">
    <location>
        <begin position="16"/>
        <end position="279"/>
    </location>
</feature>
<evidence type="ECO:0000259" key="2">
    <source>
        <dbReference type="PROSITE" id="PS50989"/>
    </source>
</evidence>
<dbReference type="RefSeq" id="WP_301414835.1">
    <property type="nucleotide sequence ID" value="NZ_CP098023.1"/>
</dbReference>
<dbReference type="Gene3D" id="3.90.226.10">
    <property type="entry name" value="2-enoyl-CoA Hydratase, Chain A, domain 1"/>
    <property type="match status" value="2"/>
</dbReference>
<evidence type="ECO:0000259" key="1">
    <source>
        <dbReference type="PROSITE" id="PS50980"/>
    </source>
</evidence>
<protein>
    <submittedName>
        <fullName evidence="3">Acyl-CoA carboxylase subunit beta</fullName>
    </submittedName>
</protein>